<evidence type="ECO:0000256" key="1">
    <source>
        <dbReference type="ARBA" id="ARBA00022670"/>
    </source>
</evidence>
<dbReference type="GO" id="GO:0008233">
    <property type="term" value="F:peptidase activity"/>
    <property type="evidence" value="ECO:0007669"/>
    <property type="project" value="UniProtKB-KW"/>
</dbReference>
<dbReference type="AlphaFoldDB" id="A0A849A5H0"/>
<evidence type="ECO:0000256" key="2">
    <source>
        <dbReference type="ARBA" id="ARBA00022723"/>
    </source>
</evidence>
<keyword evidence="2" id="KW-0479">Metal-binding</keyword>
<dbReference type="Gene3D" id="3.30.70.360">
    <property type="match status" value="1"/>
</dbReference>
<reference evidence="5 6" key="1">
    <citation type="submission" date="2020-05" db="EMBL/GenBank/DDBJ databases">
        <title>Nakamurella sp. DB0629 isolated from air conditioner.</title>
        <authorList>
            <person name="Kim D.H."/>
            <person name="Kim D.-U."/>
        </authorList>
    </citation>
    <scope>NUCLEOTIDE SEQUENCE [LARGE SCALE GENOMIC DNA]</scope>
    <source>
        <strain evidence="5 6">DB0629</strain>
    </source>
</reference>
<dbReference type="InterPro" id="IPR002933">
    <property type="entry name" value="Peptidase_M20"/>
</dbReference>
<comment type="caution">
    <text evidence="5">The sequence shown here is derived from an EMBL/GenBank/DDBJ whole genome shotgun (WGS) entry which is preliminary data.</text>
</comment>
<dbReference type="SUPFAM" id="SSF53187">
    <property type="entry name" value="Zn-dependent exopeptidases"/>
    <property type="match status" value="1"/>
</dbReference>
<dbReference type="PANTHER" id="PTHR43270">
    <property type="entry name" value="BETA-ALA-HIS DIPEPTIDASE"/>
    <property type="match status" value="1"/>
</dbReference>
<evidence type="ECO:0000313" key="6">
    <source>
        <dbReference type="Proteomes" id="UP000562984"/>
    </source>
</evidence>
<dbReference type="Proteomes" id="UP000562984">
    <property type="component" value="Unassembled WGS sequence"/>
</dbReference>
<sequence length="477" mass="49572">MQLQDVRDYVQAHRAAHQRELADWIAVGGVSATGEAMPAATATEHARQLLESCGLRADVVPTDGHPLVVGHRRADVAAGGTRAGDPAAVPTVVVYGHYDVQPAGPAHAWSSPPFTATVRDGRVFGRGTGDNKGQHLAQLLAIRALAATGGLPCNVVMVLDGEEEIGSPHLQQTLARLRREDDLLAGADLAVWSDGPVHESGAPTVVLGARGIVSFEIVVPGANSELHSGNWGGIAPNPAWELVWLLASMRAPDGSITVPGLVESPAPITQAESAAAQGLPFDLPELLAGAGLNRTDRPDADLPLAALRPTFSINSLTCDDGGDHRTVIPSVAKAKCDIRMVAGQRADDVLAAVRHQVAQQLPHAEVITDRGMMQPYRVRPDAPYVAVIADAMAAAHPGQQVLVTPTLGGSLPVAELAAGLGLDCYGIPLANADERNHAPDENLELHRFHDGIVACAAVLRGIAAAGSAPAPVPEPAK</sequence>
<dbReference type="Pfam" id="PF01546">
    <property type="entry name" value="Peptidase_M20"/>
    <property type="match status" value="1"/>
</dbReference>
<proteinExistence type="predicted"/>
<keyword evidence="1" id="KW-0645">Protease</keyword>
<dbReference type="Gene3D" id="3.40.630.10">
    <property type="entry name" value="Zn peptidases"/>
    <property type="match status" value="1"/>
</dbReference>
<keyword evidence="3 5" id="KW-0378">Hydrolase</keyword>
<dbReference type="EMBL" id="JABEND010000001">
    <property type="protein sequence ID" value="NNG34623.1"/>
    <property type="molecule type" value="Genomic_DNA"/>
</dbReference>
<dbReference type="InterPro" id="IPR011650">
    <property type="entry name" value="Peptidase_M20_dimer"/>
</dbReference>
<gene>
    <name evidence="5" type="ORF">HKD39_02580</name>
</gene>
<dbReference type="GO" id="GO:0006508">
    <property type="term" value="P:proteolysis"/>
    <property type="evidence" value="ECO:0007669"/>
    <property type="project" value="UniProtKB-KW"/>
</dbReference>
<keyword evidence="6" id="KW-1185">Reference proteome</keyword>
<dbReference type="GO" id="GO:0046872">
    <property type="term" value="F:metal ion binding"/>
    <property type="evidence" value="ECO:0007669"/>
    <property type="project" value="UniProtKB-KW"/>
</dbReference>
<dbReference type="PANTHER" id="PTHR43270:SF8">
    <property type="entry name" value="DI- AND TRIPEPTIDASE DUG2-RELATED"/>
    <property type="match status" value="1"/>
</dbReference>
<organism evidence="5 6">
    <name type="scientific">Nakamurella aerolata</name>
    <dbReference type="NCBI Taxonomy" id="1656892"/>
    <lineage>
        <taxon>Bacteria</taxon>
        <taxon>Bacillati</taxon>
        <taxon>Actinomycetota</taxon>
        <taxon>Actinomycetes</taxon>
        <taxon>Nakamurellales</taxon>
        <taxon>Nakamurellaceae</taxon>
        <taxon>Nakamurella</taxon>
    </lineage>
</organism>
<name>A0A849A5H0_9ACTN</name>
<dbReference type="RefSeq" id="WP_171198230.1">
    <property type="nucleotide sequence ID" value="NZ_JABEND010000001.1"/>
</dbReference>
<accession>A0A849A5H0</accession>
<evidence type="ECO:0000256" key="3">
    <source>
        <dbReference type="ARBA" id="ARBA00022801"/>
    </source>
</evidence>
<protein>
    <submittedName>
        <fullName evidence="5">M20/M25/M40 family metallo-hydrolase</fullName>
    </submittedName>
</protein>
<dbReference type="Pfam" id="PF07687">
    <property type="entry name" value="M20_dimer"/>
    <property type="match status" value="1"/>
</dbReference>
<dbReference type="InterPro" id="IPR051458">
    <property type="entry name" value="Cyt/Met_Dipeptidase"/>
</dbReference>
<feature type="domain" description="Peptidase M20 dimerisation" evidence="4">
    <location>
        <begin position="208"/>
        <end position="363"/>
    </location>
</feature>
<evidence type="ECO:0000313" key="5">
    <source>
        <dbReference type="EMBL" id="NNG34623.1"/>
    </source>
</evidence>
<evidence type="ECO:0000259" key="4">
    <source>
        <dbReference type="Pfam" id="PF07687"/>
    </source>
</evidence>